<dbReference type="Gene3D" id="3.30.565.10">
    <property type="entry name" value="Histidine kinase-like ATPase, C-terminal domain"/>
    <property type="match status" value="1"/>
</dbReference>
<dbReference type="AlphaFoldDB" id="A0A7D6VCB9"/>
<reference evidence="1 2" key="1">
    <citation type="submission" date="2020-07" db="EMBL/GenBank/DDBJ databases">
        <authorList>
            <person name="Zhuang K."/>
            <person name="Ran Y."/>
        </authorList>
    </citation>
    <scope>NUCLEOTIDE SEQUENCE [LARGE SCALE GENOMIC DNA]</scope>
    <source>
        <strain evidence="1 2">WCH-YHL-001</strain>
    </source>
</reference>
<dbReference type="SUPFAM" id="SSF55874">
    <property type="entry name" value="ATPase domain of HSP90 chaperone/DNA topoisomerase II/histidine kinase"/>
    <property type="match status" value="1"/>
</dbReference>
<dbReference type="KEGG" id="nhu:H0264_04825"/>
<keyword evidence="1" id="KW-0067">ATP-binding</keyword>
<dbReference type="Proteomes" id="UP000515512">
    <property type="component" value="Chromosome"/>
</dbReference>
<evidence type="ECO:0000313" key="2">
    <source>
        <dbReference type="Proteomes" id="UP000515512"/>
    </source>
</evidence>
<sequence length="1033" mass="109577">MSVEDTFGTAGLRVGVVAAWRDSPTRLREDAATEADLVRAGYRDRVLTELAQNAADAAAKAGVEGRVAVWLDGRELHVANTGVGLDVSGVHALTALRASSKSGGSAEESGGNASVGRFGVGFTAVLSVADEAEFRSVGGSVVFSRARTWDLIRSEGVGIPEGVEGFAPPALRLAWPLDARPANGFDTEIVLRLRDDIDAAELLAGMRAEAVDLLLELPALQRIRIGDDELVSTVTDLGVDARVTQPVVENPAVAETRPTSAEPDDGQLALDITGGQSDSDQITLDLGVGPADAAGRAPSSVDDAAGSRLQELRITGGEEGEWVWWQFRTGRVRWLVPVRDGRAVAARPDVLRAPTRSDEELSLPALMIADIAMQPDRRRLLPGARVAELASGYADFARALPPRDRLVLVPVPGFARSEADGLLREALVEELRRGEWLPVLGRRDDGYPTPADAFGLDADPGSAGGSGGGHDALQVPPGGYSGANAAPARASVFTGVTPELAPLLAEMVGPLVIPELSGRMQADALAVLDVHRIGLARIAELSASLEREPQWWYSLYDALEPFVGDPLAVEELGALAVPLTDGRLVTGPRTAILDEHLESAIPVHWARLVHPEAAHELLGRLGARQATAEDLLNDPALQAYLEDEPGDPDTVDAVLGLAAHVGPAAGVLPTWLGLIELASDTGELLPADELLLPGAPLARVLVADSPFATVSEEVVERHGAQALRAVGVGWSFTLVAETDPTGPDHHLDDEESWWESLAEDPAELVAVRDLDLVDDAEWPEALRLLLSDESTRPLLADRDGYTAWWLRQHAHIDGIPLGLMRHPDDKIFAGLLPLLPGFESHDLAVLRGVLAAPQVLTAQLAEELLDALADPARIPTPEAISETYRLLAETLAEGRLDTEDLVLPDRVRAISGAVIPAADALVLDLPWFGPALPADRLVVGDIESATALADLLDLPLASQAVVAKVTSEGHHTTWTAAPLGVLLRLQFGFPARTGELVVHEDLRVHLSGAYEGTVAVSWWEDGDVTHVQAASRS</sequence>
<dbReference type="EMBL" id="CP059399">
    <property type="protein sequence ID" value="QLY31653.1"/>
    <property type="molecule type" value="Genomic_DNA"/>
</dbReference>
<organism evidence="1 2">
    <name type="scientific">Nocardia huaxiensis</name>
    <dbReference type="NCBI Taxonomy" id="2755382"/>
    <lineage>
        <taxon>Bacteria</taxon>
        <taxon>Bacillati</taxon>
        <taxon>Actinomycetota</taxon>
        <taxon>Actinomycetes</taxon>
        <taxon>Mycobacteriales</taxon>
        <taxon>Nocardiaceae</taxon>
        <taxon>Nocardia</taxon>
    </lineage>
</organism>
<proteinExistence type="predicted"/>
<gene>
    <name evidence="1" type="ORF">H0264_04825</name>
</gene>
<name>A0A7D6VCB9_9NOCA</name>
<protein>
    <submittedName>
        <fullName evidence="1">ATP-binding protein</fullName>
    </submittedName>
</protein>
<dbReference type="RefSeq" id="WP_181582843.1">
    <property type="nucleotide sequence ID" value="NZ_CP059399.1"/>
</dbReference>
<dbReference type="GO" id="GO:0005524">
    <property type="term" value="F:ATP binding"/>
    <property type="evidence" value="ECO:0007669"/>
    <property type="project" value="UniProtKB-KW"/>
</dbReference>
<accession>A0A7D6VCB9</accession>
<dbReference type="NCBIfam" id="NF047352">
    <property type="entry name" value="P_loop_sacsin"/>
    <property type="match status" value="1"/>
</dbReference>
<dbReference type="InterPro" id="IPR036890">
    <property type="entry name" value="HATPase_C_sf"/>
</dbReference>
<keyword evidence="1" id="KW-0547">Nucleotide-binding</keyword>
<evidence type="ECO:0000313" key="1">
    <source>
        <dbReference type="EMBL" id="QLY31653.1"/>
    </source>
</evidence>
<keyword evidence="2" id="KW-1185">Reference proteome</keyword>